<dbReference type="Gene3D" id="3.40.1390.20">
    <property type="entry name" value="HprK N-terminal domain-like"/>
    <property type="match status" value="1"/>
</dbReference>
<gene>
    <name evidence="3" type="ORF">GURASL_11890</name>
</gene>
<dbReference type="InterPro" id="IPR028979">
    <property type="entry name" value="Ser_kin/Pase_Hpr-like_N_sf"/>
</dbReference>
<dbReference type="PANTHER" id="PTHR21343">
    <property type="entry name" value="DETHIOBIOTIN SYNTHETASE"/>
    <property type="match status" value="1"/>
</dbReference>
<dbReference type="Proteomes" id="UP001317705">
    <property type="component" value="Chromosome"/>
</dbReference>
<evidence type="ECO:0000256" key="2">
    <source>
        <dbReference type="ARBA" id="ARBA00022962"/>
    </source>
</evidence>
<keyword evidence="4" id="KW-1185">Reference proteome</keyword>
<protein>
    <submittedName>
        <fullName evidence="3">Cobyrinic acid a,c-diamide synthase</fullName>
    </submittedName>
</protein>
<sequence>MCRKIFIAATGQNSGKTTISVSLMHLARKKYGRVGFIKAIGPKCQVFNGVTVDKDAALMARLFGLEEDIARMSPVVLGRGSTKKFIDGEIPALYPIERITEACRELEKKNDFLIIEGAGHGGVGSVIGLNNARVAKMLGAPVLMVSGGGIGNVIDSVQLNLPLYRLEGADMKALLVNKLIPEKRQTSLAYLQRAFAPHDIAVIGAFDFSPVLANPTLNSLSRLLAHPLKGDVSQGTRIVHNIQLGAASSQRVIDGLLESTLLVVTSSRDELIVTTSSLYHIPAYREKIAGLIIPGHAPVSAITQQILDGSDIPYIRIHESTAEVFSAMNYHVSKISAEDTEKIDLVKSQAEEVIDFDAIDALLG</sequence>
<evidence type="ECO:0000313" key="4">
    <source>
        <dbReference type="Proteomes" id="UP001317705"/>
    </source>
</evidence>
<dbReference type="SUPFAM" id="SSF75138">
    <property type="entry name" value="HprK N-terminal domain-like"/>
    <property type="match status" value="1"/>
</dbReference>
<dbReference type="PANTHER" id="PTHR21343:SF8">
    <property type="entry name" value="DRTGG DOMAIN-CONTAINING PROTEIN"/>
    <property type="match status" value="1"/>
</dbReference>
<name>A0ABM8EIK1_9BACT</name>
<dbReference type="InterPro" id="IPR027417">
    <property type="entry name" value="P-loop_NTPase"/>
</dbReference>
<evidence type="ECO:0000313" key="3">
    <source>
        <dbReference type="EMBL" id="BDV42266.1"/>
    </source>
</evidence>
<comment type="subunit">
    <text evidence="1">Homohexamer.</text>
</comment>
<dbReference type="CDD" id="cd03109">
    <property type="entry name" value="DTBS"/>
    <property type="match status" value="1"/>
</dbReference>
<evidence type="ECO:0000256" key="1">
    <source>
        <dbReference type="ARBA" id="ARBA00011643"/>
    </source>
</evidence>
<accession>A0ABM8EIK1</accession>
<dbReference type="Pfam" id="PF13500">
    <property type="entry name" value="AAA_26"/>
    <property type="match status" value="1"/>
</dbReference>
<dbReference type="SUPFAM" id="SSF52540">
    <property type="entry name" value="P-loop containing nucleoside triphosphate hydrolases"/>
    <property type="match status" value="1"/>
</dbReference>
<reference evidence="3 4" key="1">
    <citation type="submission" date="2022-12" db="EMBL/GenBank/DDBJ databases">
        <title>Polyphasic characterization of Geotalea uranireducens NIT-SL11 newly isolated from a complex of sewage sludge and microbially reduced graphene oxide.</title>
        <authorList>
            <person name="Xie L."/>
            <person name="Yoshida N."/>
            <person name="Meng L."/>
        </authorList>
    </citation>
    <scope>NUCLEOTIDE SEQUENCE [LARGE SCALE GENOMIC DNA]</scope>
    <source>
        <strain evidence="3 4">NIT-SL11</strain>
    </source>
</reference>
<organism evidence="3 4">
    <name type="scientific">Geotalea uraniireducens</name>
    <dbReference type="NCBI Taxonomy" id="351604"/>
    <lineage>
        <taxon>Bacteria</taxon>
        <taxon>Pseudomonadati</taxon>
        <taxon>Thermodesulfobacteriota</taxon>
        <taxon>Desulfuromonadia</taxon>
        <taxon>Geobacterales</taxon>
        <taxon>Geobacteraceae</taxon>
        <taxon>Geotalea</taxon>
    </lineage>
</organism>
<keyword evidence="2" id="KW-0315">Glutamine amidotransferase</keyword>
<proteinExistence type="predicted"/>
<dbReference type="EMBL" id="AP027151">
    <property type="protein sequence ID" value="BDV42266.1"/>
    <property type="molecule type" value="Genomic_DNA"/>
</dbReference>
<dbReference type="Gene3D" id="3.40.50.300">
    <property type="entry name" value="P-loop containing nucleotide triphosphate hydrolases"/>
    <property type="match status" value="1"/>
</dbReference>
<dbReference type="RefSeq" id="WP_282002603.1">
    <property type="nucleotide sequence ID" value="NZ_AP027151.1"/>
</dbReference>